<dbReference type="GeneID" id="64408515"/>
<protein>
    <submittedName>
        <fullName evidence="3">Uncharacterized protein</fullName>
    </submittedName>
</protein>
<dbReference type="RefSeq" id="WP_014847964.1">
    <property type="nucleotide sequence ID" value="NZ_CAJZDL010000026.1"/>
</dbReference>
<dbReference type="Proteomes" id="UP000273044">
    <property type="component" value="Chromosome"/>
</dbReference>
<reference evidence="2" key="2">
    <citation type="submission" date="2021-03" db="EMBL/GenBank/DDBJ databases">
        <title>Human Oral Microbial Genomes.</title>
        <authorList>
            <person name="Johnston C.D."/>
            <person name="Chen T."/>
            <person name="Dewhirst F.E."/>
        </authorList>
    </citation>
    <scope>NUCLEOTIDE SEQUENCE</scope>
    <source>
        <strain evidence="2">F0714</strain>
    </source>
</reference>
<evidence type="ECO:0000313" key="3">
    <source>
        <dbReference type="EMBL" id="VEH71627.1"/>
    </source>
</evidence>
<name>A0A3S4U857_9ACTN</name>
<evidence type="ECO:0000313" key="2">
    <source>
        <dbReference type="EMBL" id="QUC11268.1"/>
    </source>
</evidence>
<organism evidence="3 4">
    <name type="scientific">Arachnia propionica</name>
    <dbReference type="NCBI Taxonomy" id="1750"/>
    <lineage>
        <taxon>Bacteria</taxon>
        <taxon>Bacillati</taxon>
        <taxon>Actinomycetota</taxon>
        <taxon>Actinomycetes</taxon>
        <taxon>Propionibacteriales</taxon>
        <taxon>Propionibacteriaceae</taxon>
        <taxon>Arachnia</taxon>
    </lineage>
</organism>
<feature type="compositionally biased region" description="Low complexity" evidence="1">
    <location>
        <begin position="22"/>
        <end position="70"/>
    </location>
</feature>
<proteinExistence type="predicted"/>
<keyword evidence="4" id="KW-1185">Reference proteome</keyword>
<sequence>MIIGILVIALGLGAWWVIANNTKPADPSTPTPTTTSPSPTDTQPSKTTTSPSPTPRRSSSTPTPSPTTAPELPKQFGDYNFVKNIDRSNVYENSSGDRIVAQFLALEILFDVERKKMEDLTEVGQLTCGRSFYEDKETKKKKYFMMCITKKYGGVLELGSNESASAQELGAEGQKFLEAWK</sequence>
<accession>A0A3S4U857</accession>
<dbReference type="AlphaFoldDB" id="A0A3S4U857"/>
<dbReference type="Proteomes" id="UP000677180">
    <property type="component" value="Chromosome"/>
</dbReference>
<dbReference type="EMBL" id="LR134406">
    <property type="protein sequence ID" value="VEH71627.1"/>
    <property type="molecule type" value="Genomic_DNA"/>
</dbReference>
<dbReference type="EMBL" id="CP072385">
    <property type="protein sequence ID" value="QUC11268.1"/>
    <property type="molecule type" value="Genomic_DNA"/>
</dbReference>
<evidence type="ECO:0000313" key="4">
    <source>
        <dbReference type="Proteomes" id="UP000273044"/>
    </source>
</evidence>
<feature type="region of interest" description="Disordered" evidence="1">
    <location>
        <begin position="22"/>
        <end position="75"/>
    </location>
</feature>
<evidence type="ECO:0000256" key="1">
    <source>
        <dbReference type="SAM" id="MobiDB-lite"/>
    </source>
</evidence>
<gene>
    <name evidence="2" type="ORF">J5A53_00735</name>
    <name evidence="3" type="ORF">NCTC12967_02953</name>
</gene>
<reference evidence="3 4" key="1">
    <citation type="submission" date="2018-12" db="EMBL/GenBank/DDBJ databases">
        <authorList>
            <consortium name="Pathogen Informatics"/>
        </authorList>
    </citation>
    <scope>NUCLEOTIDE SEQUENCE [LARGE SCALE GENOMIC DNA]</scope>
    <source>
        <strain evidence="3 4">NCTC12967</strain>
    </source>
</reference>